<feature type="region of interest" description="Disordered" evidence="1">
    <location>
        <begin position="283"/>
        <end position="312"/>
    </location>
</feature>
<dbReference type="GO" id="GO:0005655">
    <property type="term" value="C:nucleolar ribonuclease P complex"/>
    <property type="evidence" value="ECO:0007669"/>
    <property type="project" value="InterPro"/>
</dbReference>
<feature type="region of interest" description="Disordered" evidence="1">
    <location>
        <begin position="106"/>
        <end position="138"/>
    </location>
</feature>
<protein>
    <recommendedName>
        <fullName evidence="2">POPLD domain-containing protein</fullName>
    </recommendedName>
</protein>
<feature type="compositionally biased region" description="Gly residues" evidence="1">
    <location>
        <begin position="125"/>
        <end position="134"/>
    </location>
</feature>
<keyword evidence="4" id="KW-1185">Reference proteome</keyword>
<dbReference type="EMBL" id="BMAR01000002">
    <property type="protein sequence ID" value="GFR41548.1"/>
    <property type="molecule type" value="Genomic_DNA"/>
</dbReference>
<comment type="caution">
    <text evidence="3">The sequence shown here is derived from an EMBL/GenBank/DDBJ whole genome shotgun (WGS) entry which is preliminary data.</text>
</comment>
<dbReference type="GO" id="GO:0001682">
    <property type="term" value="P:tRNA 5'-leader removal"/>
    <property type="evidence" value="ECO:0007669"/>
    <property type="project" value="InterPro"/>
</dbReference>
<proteinExistence type="predicted"/>
<feature type="compositionally biased region" description="Low complexity" evidence="1">
    <location>
        <begin position="110"/>
        <end position="124"/>
    </location>
</feature>
<dbReference type="Pfam" id="PF08170">
    <property type="entry name" value="POPLD"/>
    <property type="match status" value="1"/>
</dbReference>
<feature type="region of interest" description="Disordered" evidence="1">
    <location>
        <begin position="214"/>
        <end position="249"/>
    </location>
</feature>
<accession>A0AAD3DHB3</accession>
<evidence type="ECO:0000313" key="4">
    <source>
        <dbReference type="Proteomes" id="UP001054857"/>
    </source>
</evidence>
<dbReference type="InterPro" id="IPR012590">
    <property type="entry name" value="POPLD_dom"/>
</dbReference>
<reference evidence="3 4" key="1">
    <citation type="journal article" date="2021" name="Sci. Rep.">
        <title>Genome sequencing of the multicellular alga Astrephomene provides insights into convergent evolution of germ-soma differentiation.</title>
        <authorList>
            <person name="Yamashita S."/>
            <person name="Yamamoto K."/>
            <person name="Matsuzaki R."/>
            <person name="Suzuki S."/>
            <person name="Yamaguchi H."/>
            <person name="Hirooka S."/>
            <person name="Minakuchi Y."/>
            <person name="Miyagishima S."/>
            <person name="Kawachi M."/>
            <person name="Toyoda A."/>
            <person name="Nozaki H."/>
        </authorList>
    </citation>
    <scope>NUCLEOTIDE SEQUENCE [LARGE SCALE GENOMIC DNA]</scope>
    <source>
        <strain evidence="3 4">NIES-4017</strain>
    </source>
</reference>
<evidence type="ECO:0000259" key="2">
    <source>
        <dbReference type="Pfam" id="PF08170"/>
    </source>
</evidence>
<feature type="region of interest" description="Disordered" evidence="1">
    <location>
        <begin position="491"/>
        <end position="536"/>
    </location>
</feature>
<feature type="region of interest" description="Disordered" evidence="1">
    <location>
        <begin position="15"/>
        <end position="72"/>
    </location>
</feature>
<dbReference type="GO" id="GO:0000172">
    <property type="term" value="C:ribonuclease MRP complex"/>
    <property type="evidence" value="ECO:0007669"/>
    <property type="project" value="InterPro"/>
</dbReference>
<organism evidence="3 4">
    <name type="scientific">Astrephomene gubernaculifera</name>
    <dbReference type="NCBI Taxonomy" id="47775"/>
    <lineage>
        <taxon>Eukaryota</taxon>
        <taxon>Viridiplantae</taxon>
        <taxon>Chlorophyta</taxon>
        <taxon>core chlorophytes</taxon>
        <taxon>Chlorophyceae</taxon>
        <taxon>CS clade</taxon>
        <taxon>Chlamydomonadales</taxon>
        <taxon>Astrephomenaceae</taxon>
        <taxon>Astrephomene</taxon>
    </lineage>
</organism>
<name>A0AAD3DHB3_9CHLO</name>
<feature type="compositionally biased region" description="Low complexity" evidence="1">
    <location>
        <begin position="15"/>
        <end position="44"/>
    </location>
</feature>
<dbReference type="Proteomes" id="UP001054857">
    <property type="component" value="Unassembled WGS sequence"/>
</dbReference>
<feature type="non-terminal residue" evidence="3">
    <location>
        <position position="1"/>
    </location>
</feature>
<feature type="domain" description="POPLD" evidence="2">
    <location>
        <begin position="393"/>
        <end position="467"/>
    </location>
</feature>
<feature type="compositionally biased region" description="Gly residues" evidence="1">
    <location>
        <begin position="214"/>
        <end position="223"/>
    </location>
</feature>
<dbReference type="PANTHER" id="PTHR22731">
    <property type="entry name" value="RIBONUCLEASES P/MRP PROTEIN SUBUNIT POP1"/>
    <property type="match status" value="1"/>
</dbReference>
<evidence type="ECO:0000256" key="1">
    <source>
        <dbReference type="SAM" id="MobiDB-lite"/>
    </source>
</evidence>
<dbReference type="PANTHER" id="PTHR22731:SF3">
    <property type="entry name" value="RIBONUCLEASES P_MRP PROTEIN SUBUNIT POP1"/>
    <property type="match status" value="1"/>
</dbReference>
<gene>
    <name evidence="3" type="ORF">Agub_g2262</name>
</gene>
<dbReference type="AlphaFoldDB" id="A0AAD3DHB3"/>
<evidence type="ECO:0000313" key="3">
    <source>
        <dbReference type="EMBL" id="GFR41548.1"/>
    </source>
</evidence>
<dbReference type="InterPro" id="IPR039182">
    <property type="entry name" value="Pop1"/>
</dbReference>
<sequence>FGDVWEALHEAATAAPNSAPAPVAAAGAAAASARGADGSGSTAAPHDTCPMASGGSDNECDAPSSRPPQMRVTIRARCRDLRRIEVVGAAAGTALARVLQPLSNTSPACSSDGAGASGGSDADNGGSGGGVGGGDADEADLGASIWQSVWRSSEAGGTAAGACEGAAGQWRWRWPAGAVIGMVAADPRLAAPVAVGAAQADALVAASATACVGSGGGSGGCGVGTDSQRRVSGGLSDEASRRRQQQRMCERPRLLQEEELRRQFRQWPEAGDWTAGASALWRTHEPERPTSSSSGLDRSSVCPMPVPPPMSQSAIDDIRRAVRRQVLRAGMGLALQAQGGVPEASRTTQAQGHVTHGSAASFPVLLIRRSAGLRSASVAGSQSAATERHEAVGWSMVLPARWVMPVWLALTFTGARPMGQLEWRQVAAHWRSPCFPYDHPFTPAGEKYNRGRFAELVAAASKRPMGRARIADASPLADWTRLARFVDISSPSQPPEALLGGPKRQPPGLPPSSSNSDKAVPFTTLAYPPTGPEAVDSSQRLVNSGAAMHLVDGSEVPSNGGIGAACTPAPVMPVRSWGLILSDRLLRRIEQGAGIQQGGSSGMCGKIKSSLQGWTLRKALKLGLLTPTVAPVRAQPVPALHVEALPQQAPQPPMQHLVFVGLRVVGPGVCEAGAEVLMPCGDRKLAVWGSCSDFAPQRVAPEDCNVVQQAASAALEQHGVSKQALLLGYVVSAAPLGSELYPGGLAVCDAGSLARLLASDESQTGYCRRDAVAGTAATSACSGWVVNSKLLPSSGRGSANGRVVRVWVRNHGSVALRSCNATVLLEYTCG</sequence>